<gene>
    <name evidence="1" type="ORF">B4U79_19133</name>
</gene>
<proteinExistence type="predicted"/>
<keyword evidence="2" id="KW-1185">Reference proteome</keyword>
<evidence type="ECO:0000313" key="2">
    <source>
        <dbReference type="Proteomes" id="UP000285301"/>
    </source>
</evidence>
<dbReference type="Proteomes" id="UP000285301">
    <property type="component" value="Unassembled WGS sequence"/>
</dbReference>
<organism evidence="1 2">
    <name type="scientific">Dinothrombium tinctorium</name>
    <dbReference type="NCBI Taxonomy" id="1965070"/>
    <lineage>
        <taxon>Eukaryota</taxon>
        <taxon>Metazoa</taxon>
        <taxon>Ecdysozoa</taxon>
        <taxon>Arthropoda</taxon>
        <taxon>Chelicerata</taxon>
        <taxon>Arachnida</taxon>
        <taxon>Acari</taxon>
        <taxon>Acariformes</taxon>
        <taxon>Trombidiformes</taxon>
        <taxon>Prostigmata</taxon>
        <taxon>Anystina</taxon>
        <taxon>Parasitengona</taxon>
        <taxon>Trombidioidea</taxon>
        <taxon>Trombidiidae</taxon>
        <taxon>Dinothrombium</taxon>
    </lineage>
</organism>
<evidence type="ECO:0000313" key="1">
    <source>
        <dbReference type="EMBL" id="RWS02689.1"/>
    </source>
</evidence>
<comment type="caution">
    <text evidence="1">The sequence shown here is derived from an EMBL/GenBank/DDBJ whole genome shotgun (WGS) entry which is preliminary data.</text>
</comment>
<accession>A0A3S3RLA3</accession>
<reference evidence="1 2" key="1">
    <citation type="journal article" date="2018" name="Gigascience">
        <title>Genomes of trombidid mites reveal novel predicted allergens and laterally-transferred genes associated with secondary metabolism.</title>
        <authorList>
            <person name="Dong X."/>
            <person name="Chaisiri K."/>
            <person name="Xia D."/>
            <person name="Armstrong S.D."/>
            <person name="Fang Y."/>
            <person name="Donnelly M.J."/>
            <person name="Kadowaki T."/>
            <person name="McGarry J.W."/>
            <person name="Darby A.C."/>
            <person name="Makepeace B.L."/>
        </authorList>
    </citation>
    <scope>NUCLEOTIDE SEQUENCE [LARGE SCALE GENOMIC DNA]</scope>
    <source>
        <strain evidence="1">UoL-WK</strain>
    </source>
</reference>
<name>A0A3S3RLA3_9ACAR</name>
<dbReference type="EMBL" id="NCKU01007368">
    <property type="protein sequence ID" value="RWS02689.1"/>
    <property type="molecule type" value="Genomic_DNA"/>
</dbReference>
<feature type="non-terminal residue" evidence="1">
    <location>
        <position position="1"/>
    </location>
</feature>
<sequence>RSEYAVRTVPLALNGRTRGAVQAFVIVFRIGEEDIADHTV</sequence>
<protein>
    <submittedName>
        <fullName evidence="1">Uncharacterized protein</fullName>
    </submittedName>
</protein>
<dbReference type="AlphaFoldDB" id="A0A3S3RLA3"/>